<keyword evidence="2" id="KW-1185">Reference proteome</keyword>
<sequence length="120" mass="13873">MTATCWNPILYAWMNDSFREGFVKAIPFLRFKVKPRGRVRVQTEEKPGDCKSTAITTHIPNDCSKRKEETSNYQSDCLQSLRTFPGKNSEEKKSFMQAPESDKIEIILTDDGEMQDNYLL</sequence>
<evidence type="ECO:0000313" key="1">
    <source>
        <dbReference type="EMBL" id="VDM81929.1"/>
    </source>
</evidence>
<protein>
    <submittedName>
        <fullName evidence="1">Uncharacterized protein</fullName>
    </submittedName>
</protein>
<dbReference type="SUPFAM" id="SSF81321">
    <property type="entry name" value="Family A G protein-coupled receptor-like"/>
    <property type="match status" value="1"/>
</dbReference>
<proteinExistence type="predicted"/>
<gene>
    <name evidence="1" type="ORF">SVUK_LOCUS16927</name>
</gene>
<dbReference type="EMBL" id="UYYB01115246">
    <property type="protein sequence ID" value="VDM81929.1"/>
    <property type="molecule type" value="Genomic_DNA"/>
</dbReference>
<dbReference type="Proteomes" id="UP000270094">
    <property type="component" value="Unassembled WGS sequence"/>
</dbReference>
<evidence type="ECO:0000313" key="2">
    <source>
        <dbReference type="Proteomes" id="UP000270094"/>
    </source>
</evidence>
<organism evidence="1 2">
    <name type="scientific">Strongylus vulgaris</name>
    <name type="common">Blood worm</name>
    <dbReference type="NCBI Taxonomy" id="40348"/>
    <lineage>
        <taxon>Eukaryota</taxon>
        <taxon>Metazoa</taxon>
        <taxon>Ecdysozoa</taxon>
        <taxon>Nematoda</taxon>
        <taxon>Chromadorea</taxon>
        <taxon>Rhabditida</taxon>
        <taxon>Rhabditina</taxon>
        <taxon>Rhabditomorpha</taxon>
        <taxon>Strongyloidea</taxon>
        <taxon>Strongylidae</taxon>
        <taxon>Strongylus</taxon>
    </lineage>
</organism>
<accession>A0A3P7JPH8</accession>
<dbReference type="OrthoDB" id="5787380at2759"/>
<dbReference type="Gene3D" id="1.20.1070.10">
    <property type="entry name" value="Rhodopsin 7-helix transmembrane proteins"/>
    <property type="match status" value="1"/>
</dbReference>
<name>A0A3P7JPH8_STRVU</name>
<dbReference type="AlphaFoldDB" id="A0A3P7JPH8"/>
<reference evidence="1 2" key="1">
    <citation type="submission" date="2018-11" db="EMBL/GenBank/DDBJ databases">
        <authorList>
            <consortium name="Pathogen Informatics"/>
        </authorList>
    </citation>
    <scope>NUCLEOTIDE SEQUENCE [LARGE SCALE GENOMIC DNA]</scope>
</reference>